<reference evidence="3 4" key="1">
    <citation type="journal article" date="2017" name="Mol. Plant">
        <title>The Genome of Medicinal Plant Macleaya cordata Provides New Insights into Benzylisoquinoline Alkaloids Metabolism.</title>
        <authorList>
            <person name="Liu X."/>
            <person name="Liu Y."/>
            <person name="Huang P."/>
            <person name="Ma Y."/>
            <person name="Qing Z."/>
            <person name="Tang Q."/>
            <person name="Cao H."/>
            <person name="Cheng P."/>
            <person name="Zheng Y."/>
            <person name="Yuan Z."/>
            <person name="Zhou Y."/>
            <person name="Liu J."/>
            <person name="Tang Z."/>
            <person name="Zhuo Y."/>
            <person name="Zhang Y."/>
            <person name="Yu L."/>
            <person name="Huang J."/>
            <person name="Yang P."/>
            <person name="Peng Q."/>
            <person name="Zhang J."/>
            <person name="Jiang W."/>
            <person name="Zhang Z."/>
            <person name="Lin K."/>
            <person name="Ro D.K."/>
            <person name="Chen X."/>
            <person name="Xiong X."/>
            <person name="Shang Y."/>
            <person name="Huang S."/>
            <person name="Zeng J."/>
        </authorList>
    </citation>
    <scope>NUCLEOTIDE SEQUENCE [LARGE SCALE GENOMIC DNA]</scope>
    <source>
        <strain evidence="4">cv. BLH2017</strain>
        <tissue evidence="3">Root</tissue>
    </source>
</reference>
<dbReference type="FunFam" id="1.25.40.10:FF:000348">
    <property type="entry name" value="Pentatricopeptide repeat-containing protein chloroplastic"/>
    <property type="match status" value="1"/>
</dbReference>
<dbReference type="Pfam" id="PF13041">
    <property type="entry name" value="PPR_2"/>
    <property type="match status" value="2"/>
</dbReference>
<feature type="repeat" description="PPR" evidence="2">
    <location>
        <begin position="155"/>
        <end position="185"/>
    </location>
</feature>
<comment type="caution">
    <text evidence="3">The sequence shown here is derived from an EMBL/GenBank/DDBJ whole genome shotgun (WGS) entry which is preliminary data.</text>
</comment>
<dbReference type="OMA" id="PDCITFP"/>
<dbReference type="PROSITE" id="PS51375">
    <property type="entry name" value="PPR"/>
    <property type="match status" value="3"/>
</dbReference>
<keyword evidence="1" id="KW-0677">Repeat</keyword>
<keyword evidence="4" id="KW-1185">Reference proteome</keyword>
<dbReference type="Proteomes" id="UP000195402">
    <property type="component" value="Unassembled WGS sequence"/>
</dbReference>
<dbReference type="InParanoid" id="A0A200PMS4"/>
<dbReference type="Pfam" id="PF20431">
    <property type="entry name" value="E_motif"/>
    <property type="match status" value="1"/>
</dbReference>
<dbReference type="AlphaFoldDB" id="A0A200PMS4"/>
<gene>
    <name evidence="3" type="ORF">BVC80_8973g34</name>
</gene>
<dbReference type="Gene3D" id="1.25.40.10">
    <property type="entry name" value="Tetratricopeptide repeat domain"/>
    <property type="match status" value="4"/>
</dbReference>
<feature type="repeat" description="PPR" evidence="2">
    <location>
        <begin position="186"/>
        <end position="220"/>
    </location>
</feature>
<accession>A0A200PMS4</accession>
<dbReference type="InterPro" id="IPR046960">
    <property type="entry name" value="PPR_At4g14850-like_plant"/>
</dbReference>
<dbReference type="OrthoDB" id="185373at2759"/>
<dbReference type="EMBL" id="MVGT01004437">
    <property type="protein sequence ID" value="OUZ99487.1"/>
    <property type="molecule type" value="Genomic_DNA"/>
</dbReference>
<dbReference type="PANTHER" id="PTHR47926">
    <property type="entry name" value="PENTATRICOPEPTIDE REPEAT-CONTAINING PROTEIN"/>
    <property type="match status" value="1"/>
</dbReference>
<feature type="repeat" description="PPR" evidence="2">
    <location>
        <begin position="321"/>
        <end position="355"/>
    </location>
</feature>
<dbReference type="InterPro" id="IPR011990">
    <property type="entry name" value="TPR-like_helical_dom_sf"/>
</dbReference>
<proteinExistence type="predicted"/>
<dbReference type="GO" id="GO:0003723">
    <property type="term" value="F:RNA binding"/>
    <property type="evidence" value="ECO:0007669"/>
    <property type="project" value="InterPro"/>
</dbReference>
<protein>
    <submittedName>
        <fullName evidence="3">Pentatricopeptide repeat</fullName>
    </submittedName>
</protein>
<organism evidence="3 4">
    <name type="scientific">Macleaya cordata</name>
    <name type="common">Five-seeded plume-poppy</name>
    <name type="synonym">Bocconia cordata</name>
    <dbReference type="NCBI Taxonomy" id="56857"/>
    <lineage>
        <taxon>Eukaryota</taxon>
        <taxon>Viridiplantae</taxon>
        <taxon>Streptophyta</taxon>
        <taxon>Embryophyta</taxon>
        <taxon>Tracheophyta</taxon>
        <taxon>Spermatophyta</taxon>
        <taxon>Magnoliopsida</taxon>
        <taxon>Ranunculales</taxon>
        <taxon>Papaveraceae</taxon>
        <taxon>Papaveroideae</taxon>
        <taxon>Macleaya</taxon>
    </lineage>
</organism>
<dbReference type="NCBIfam" id="TIGR00756">
    <property type="entry name" value="PPR"/>
    <property type="match status" value="4"/>
</dbReference>
<name>A0A200PMS4_MACCD</name>
<dbReference type="STRING" id="56857.A0A200PMS4"/>
<evidence type="ECO:0000313" key="4">
    <source>
        <dbReference type="Proteomes" id="UP000195402"/>
    </source>
</evidence>
<dbReference type="GO" id="GO:0009451">
    <property type="term" value="P:RNA modification"/>
    <property type="evidence" value="ECO:0007669"/>
    <property type="project" value="InterPro"/>
</dbReference>
<dbReference type="Pfam" id="PF01535">
    <property type="entry name" value="PPR"/>
    <property type="match status" value="1"/>
</dbReference>
<dbReference type="FunFam" id="1.25.40.10:FF:000184">
    <property type="entry name" value="Pentatricopeptide repeat-containing protein, chloroplastic"/>
    <property type="match status" value="1"/>
</dbReference>
<sequence>MIEPPWQTLRNSLYRLIEECKNVKQLKQIHAQILVSPDLPIQQRYFLITRLLFICTTVSSWDGSRSYAIDIFDRLENPNLFVYNIMIRAHTSKIHGGTETSSCKPLLLYKQMLENGIRPNNLTFPFLVKDCTKWVYPELGKSVHAHIFKIGFNGDLFVQNSVINFYSKFGQLNNALQMFDEMFERDIVSWNSLLNGFLRSGDLDSAFDIFRNMKKRSIFSWNSIITGFVQGGRPKEALELFHEMQILGEDRVRPDERTIASAISACASVGALDHGKWVHSYLKRNGLEFDMVIRTALVDMYGKCGCIENAVAIFKEIQNKDVYAWTAMISVFALHGYGEEALDLFEEMKLEGAKPNNVTFVGLLSACAHSGLVEKGRWCFEMMTEVYLIKPQVQHYACVVDLLGRAALFKEAEEHIRSMPMDPDVFVWGALLGSCRMHGNVELGERVASCLIEMEPLNHAFYVILSDIYAKANKFDDMKRIRVSMEERGIKKTVPGCSMIETDGIVHEFSVGGCPEAMMEEIEWVLNGIVMR</sequence>
<dbReference type="PANTHER" id="PTHR47926:SF401">
    <property type="entry name" value="PENTATRICOPEPTIDE REPEAT-CONTAINING PROTEIN"/>
    <property type="match status" value="1"/>
</dbReference>
<dbReference type="InterPro" id="IPR046848">
    <property type="entry name" value="E_motif"/>
</dbReference>
<dbReference type="InterPro" id="IPR002885">
    <property type="entry name" value="PPR_rpt"/>
</dbReference>
<evidence type="ECO:0000256" key="1">
    <source>
        <dbReference type="ARBA" id="ARBA00022737"/>
    </source>
</evidence>
<evidence type="ECO:0000313" key="3">
    <source>
        <dbReference type="EMBL" id="OUZ99487.1"/>
    </source>
</evidence>
<evidence type="ECO:0000256" key="2">
    <source>
        <dbReference type="PROSITE-ProRule" id="PRU00708"/>
    </source>
</evidence>